<dbReference type="PANTHER" id="PTHR43248:SF3">
    <property type="entry name" value="AB HYDROLASE-1 DOMAIN-CONTAINING PROTEIN"/>
    <property type="match status" value="1"/>
</dbReference>
<dbReference type="AlphaFoldDB" id="A0AAD3H7C4"/>
<organism evidence="4 5">
    <name type="scientific">Chaetoceros tenuissimus</name>
    <dbReference type="NCBI Taxonomy" id="426638"/>
    <lineage>
        <taxon>Eukaryota</taxon>
        <taxon>Sar</taxon>
        <taxon>Stramenopiles</taxon>
        <taxon>Ochrophyta</taxon>
        <taxon>Bacillariophyta</taxon>
        <taxon>Coscinodiscophyceae</taxon>
        <taxon>Chaetocerotophycidae</taxon>
        <taxon>Chaetocerotales</taxon>
        <taxon>Chaetocerotaceae</taxon>
        <taxon>Chaetoceros</taxon>
    </lineage>
</organism>
<evidence type="ECO:0000259" key="3">
    <source>
        <dbReference type="Pfam" id="PF12697"/>
    </source>
</evidence>
<dbReference type="SUPFAM" id="SSF53474">
    <property type="entry name" value="alpha/beta-Hydrolases"/>
    <property type="match status" value="1"/>
</dbReference>
<dbReference type="InterPro" id="IPR051601">
    <property type="entry name" value="Serine_prot/Carboxylest_S33"/>
</dbReference>
<feature type="domain" description="AB hydrolase-1" evidence="3">
    <location>
        <begin position="70"/>
        <end position="331"/>
    </location>
</feature>
<dbReference type="InterPro" id="IPR029058">
    <property type="entry name" value="AB_hydrolase_fold"/>
</dbReference>
<proteinExistence type="inferred from homology"/>
<comment type="caution">
    <text evidence="4">The sequence shown here is derived from an EMBL/GenBank/DDBJ whole genome shotgun (WGS) entry which is preliminary data.</text>
</comment>
<dbReference type="EMBL" id="BLLK01000045">
    <property type="protein sequence ID" value="GFH52698.1"/>
    <property type="molecule type" value="Genomic_DNA"/>
</dbReference>
<name>A0AAD3H7C4_9STRA</name>
<dbReference type="Proteomes" id="UP001054902">
    <property type="component" value="Unassembled WGS sequence"/>
</dbReference>
<comment type="similarity">
    <text evidence="1">Belongs to the peptidase S33 family.</text>
</comment>
<evidence type="ECO:0000313" key="5">
    <source>
        <dbReference type="Proteomes" id="UP001054902"/>
    </source>
</evidence>
<keyword evidence="2" id="KW-0378">Hydrolase</keyword>
<gene>
    <name evidence="4" type="ORF">CTEN210_09174</name>
</gene>
<dbReference type="GO" id="GO:0016787">
    <property type="term" value="F:hydrolase activity"/>
    <property type="evidence" value="ECO:0007669"/>
    <property type="project" value="UniProtKB-KW"/>
</dbReference>
<dbReference type="Pfam" id="PF12697">
    <property type="entry name" value="Abhydrolase_6"/>
    <property type="match status" value="1"/>
</dbReference>
<dbReference type="InterPro" id="IPR000073">
    <property type="entry name" value="AB_hydrolase_1"/>
</dbReference>
<evidence type="ECO:0000313" key="4">
    <source>
        <dbReference type="EMBL" id="GFH52698.1"/>
    </source>
</evidence>
<evidence type="ECO:0000256" key="2">
    <source>
        <dbReference type="ARBA" id="ARBA00022801"/>
    </source>
</evidence>
<keyword evidence="5" id="KW-1185">Reference proteome</keyword>
<dbReference type="Gene3D" id="3.40.50.1820">
    <property type="entry name" value="alpha/beta hydrolase"/>
    <property type="match status" value="1"/>
</dbReference>
<dbReference type="PANTHER" id="PTHR43248">
    <property type="entry name" value="2-SUCCINYL-6-HYDROXY-2,4-CYCLOHEXADIENE-1-CARBOXYLATE SYNTHASE"/>
    <property type="match status" value="1"/>
</dbReference>
<reference evidence="4 5" key="1">
    <citation type="journal article" date="2021" name="Sci. Rep.">
        <title>The genome of the diatom Chaetoceros tenuissimus carries an ancient integrated fragment of an extant virus.</title>
        <authorList>
            <person name="Hongo Y."/>
            <person name="Kimura K."/>
            <person name="Takaki Y."/>
            <person name="Yoshida Y."/>
            <person name="Baba S."/>
            <person name="Kobayashi G."/>
            <person name="Nagasaki K."/>
            <person name="Hano T."/>
            <person name="Tomaru Y."/>
        </authorList>
    </citation>
    <scope>NUCLEOTIDE SEQUENCE [LARGE SCALE GENOMIC DNA]</scope>
    <source>
        <strain evidence="4 5">NIES-3715</strain>
    </source>
</reference>
<sequence>MQRLSLLVSAKGTGRRSPCFKKFKPCLRRTFASSTQQQQQQPIQLHTEFIVDGNVTNDVSLVQQKAVSSIFLHGLLGTGKNLRMPAKKLTQVTNTAAIMMDLRGHGNSNHDDNTTITTIADCAKDVIYTLDKLNLTHDKSPKHVIGHSFGGRVALAYSHLLMTSNHNTTTNVQTPNHTWILDSAPGIAHSSVANVIQAIKSIPTPFQSKQDLIEILTTQHNIDKAIAMWMTTNLKRHPNGGFEFIFNLDTVEQVLQDFPKQDMLKIIQDVLFHDLNMEKKIHKIIAKRNDAWNSQLMETLYAMQSEVGNTGKQRELNLVSLDAGHWVHVDALDSLLEHMLKEF</sequence>
<accession>A0AAD3H7C4</accession>
<protein>
    <recommendedName>
        <fullName evidence="3">AB hydrolase-1 domain-containing protein</fullName>
    </recommendedName>
</protein>
<evidence type="ECO:0000256" key="1">
    <source>
        <dbReference type="ARBA" id="ARBA00010088"/>
    </source>
</evidence>